<dbReference type="PANTHER" id="PTHR36925">
    <property type="entry name" value="COBALT-PRECORRIN-6A REDUCTASE"/>
    <property type="match status" value="1"/>
</dbReference>
<dbReference type="Proteomes" id="UP000233491">
    <property type="component" value="Unassembled WGS sequence"/>
</dbReference>
<dbReference type="PROSITE" id="PS51014">
    <property type="entry name" value="COBK_CBIJ"/>
    <property type="match status" value="1"/>
</dbReference>
<name>A0A1I4SUQ4_9HYPH</name>
<reference evidence="4 5" key="1">
    <citation type="submission" date="2017-12" db="EMBL/GenBank/DDBJ databases">
        <title>Anaerobic carbon monoxide metabolism by Pleomorphomonas carboxyditropha sp. nov., a new mesophilic hydrogenogenic carboxidotroph.</title>
        <authorList>
            <person name="Esquivel-Elizondo S."/>
            <person name="Krajmalnik-Brown R."/>
        </authorList>
    </citation>
    <scope>NUCLEOTIDE SEQUENCE [LARGE SCALE GENOMIC DNA]</scope>
    <source>
        <strain evidence="4 5">R5-392</strain>
    </source>
</reference>
<dbReference type="GO" id="GO:0016994">
    <property type="term" value="F:precorrin-6A reductase activity"/>
    <property type="evidence" value="ECO:0007669"/>
    <property type="project" value="InterPro"/>
</dbReference>
<protein>
    <submittedName>
        <fullName evidence="4">Cobalt-precorrin-6A reductase</fullName>
    </submittedName>
</protein>
<dbReference type="Pfam" id="PF02571">
    <property type="entry name" value="CbiJ"/>
    <property type="match status" value="1"/>
</dbReference>
<evidence type="ECO:0000256" key="3">
    <source>
        <dbReference type="ARBA" id="ARBA00023002"/>
    </source>
</evidence>
<comment type="pathway">
    <text evidence="1">Cofactor biosynthesis; adenosylcobalamin biosynthesis.</text>
</comment>
<sequence>MRILVLGGTTEASRLSERLQKRQDIWALLSLAGRTHEPAAQALNTRVGGFGGIEGLATFLRDQQIDLLIDATHPFAARISANAVAASEMTGVPLIRYTREPWKPVPGDNWLEVPDLDAACAALGPEPKCVFLTVGRLGLAAFEAAPQHHYVVRSIDPPHELNLPDYRLLLERGPFDEESQARLMQAERVEIMVTKNAGGDATYGKVAAARRLGLPVIMVAPPEPVTVTTYHELDDVMADIMARLAHAAPPLA</sequence>
<accession>A0A1I4SUQ4</accession>
<keyword evidence="5" id="KW-1185">Reference proteome</keyword>
<comment type="caution">
    <text evidence="4">The sequence shown here is derived from an EMBL/GenBank/DDBJ whole genome shotgun (WGS) entry which is preliminary data.</text>
</comment>
<evidence type="ECO:0000313" key="4">
    <source>
        <dbReference type="EMBL" id="PKR88543.1"/>
    </source>
</evidence>
<dbReference type="PANTHER" id="PTHR36925:SF1">
    <property type="entry name" value="COBALT-PRECORRIN-6A REDUCTASE"/>
    <property type="match status" value="1"/>
</dbReference>
<evidence type="ECO:0000256" key="2">
    <source>
        <dbReference type="ARBA" id="ARBA00022573"/>
    </source>
</evidence>
<gene>
    <name evidence="4" type="ORF">CXZ10_14180</name>
</gene>
<dbReference type="UniPathway" id="UPA00148"/>
<dbReference type="InterPro" id="IPR003723">
    <property type="entry name" value="Precorrin-6x_reduct"/>
</dbReference>
<dbReference type="GO" id="GO:0009236">
    <property type="term" value="P:cobalamin biosynthetic process"/>
    <property type="evidence" value="ECO:0007669"/>
    <property type="project" value="UniProtKB-UniPathway"/>
</dbReference>
<evidence type="ECO:0000313" key="5">
    <source>
        <dbReference type="Proteomes" id="UP000233491"/>
    </source>
</evidence>
<dbReference type="NCBIfam" id="NF005968">
    <property type="entry name" value="PRK08057.1-2"/>
    <property type="match status" value="1"/>
</dbReference>
<evidence type="ECO:0000256" key="1">
    <source>
        <dbReference type="ARBA" id="ARBA00004953"/>
    </source>
</evidence>
<dbReference type="EMBL" id="PJNW01000011">
    <property type="protein sequence ID" value="PKR88543.1"/>
    <property type="molecule type" value="Genomic_DNA"/>
</dbReference>
<keyword evidence="3" id="KW-0560">Oxidoreductase</keyword>
<dbReference type="OrthoDB" id="5183775at2"/>
<organism evidence="4 5">
    <name type="scientific">Pleomorphomonas diazotrophica</name>
    <dbReference type="NCBI Taxonomy" id="1166257"/>
    <lineage>
        <taxon>Bacteria</taxon>
        <taxon>Pseudomonadati</taxon>
        <taxon>Pseudomonadota</taxon>
        <taxon>Alphaproteobacteria</taxon>
        <taxon>Hyphomicrobiales</taxon>
        <taxon>Pleomorphomonadaceae</taxon>
        <taxon>Pleomorphomonas</taxon>
    </lineage>
</organism>
<proteinExistence type="predicted"/>
<dbReference type="AlphaFoldDB" id="A0A1I4SUQ4"/>
<dbReference type="NCBIfam" id="TIGR00715">
    <property type="entry name" value="precor6x_red"/>
    <property type="match status" value="1"/>
</dbReference>
<keyword evidence="2" id="KW-0169">Cobalamin biosynthesis</keyword>